<organism evidence="2 3">
    <name type="scientific">Pirellula staleyi (strain ATCC 27377 / DSM 6068 / ICPB 4128)</name>
    <name type="common">Pirella staleyi</name>
    <dbReference type="NCBI Taxonomy" id="530564"/>
    <lineage>
        <taxon>Bacteria</taxon>
        <taxon>Pseudomonadati</taxon>
        <taxon>Planctomycetota</taxon>
        <taxon>Planctomycetia</taxon>
        <taxon>Pirellulales</taxon>
        <taxon>Pirellulaceae</taxon>
        <taxon>Pirellula</taxon>
    </lineage>
</organism>
<protein>
    <submittedName>
        <fullName evidence="2">Uncharacterized protein</fullName>
    </submittedName>
</protein>
<evidence type="ECO:0000313" key="3">
    <source>
        <dbReference type="Proteomes" id="UP000001887"/>
    </source>
</evidence>
<accession>D2R6H8</accession>
<keyword evidence="1" id="KW-0472">Membrane</keyword>
<evidence type="ECO:0000313" key="2">
    <source>
        <dbReference type="EMBL" id="ADB15556.1"/>
    </source>
</evidence>
<feature type="transmembrane region" description="Helical" evidence="1">
    <location>
        <begin position="48"/>
        <end position="69"/>
    </location>
</feature>
<reference evidence="2 3" key="1">
    <citation type="journal article" date="2009" name="Stand. Genomic Sci.">
        <title>Complete genome sequence of Pirellula staleyi type strain (ATCC 27377).</title>
        <authorList>
            <person name="Clum A."/>
            <person name="Tindall B.J."/>
            <person name="Sikorski J."/>
            <person name="Ivanova N."/>
            <person name="Mavrommatis K."/>
            <person name="Lucas S."/>
            <person name="Glavina del Rio T."/>
            <person name="Nolan M."/>
            <person name="Chen F."/>
            <person name="Tice H."/>
            <person name="Pitluck S."/>
            <person name="Cheng J.F."/>
            <person name="Chertkov O."/>
            <person name="Brettin T."/>
            <person name="Han C."/>
            <person name="Detter J.C."/>
            <person name="Kuske C."/>
            <person name="Bruce D."/>
            <person name="Goodwin L."/>
            <person name="Ovchinikova G."/>
            <person name="Pati A."/>
            <person name="Mikhailova N."/>
            <person name="Chen A."/>
            <person name="Palaniappan K."/>
            <person name="Land M."/>
            <person name="Hauser L."/>
            <person name="Chang Y.J."/>
            <person name="Jeffries C.D."/>
            <person name="Chain P."/>
            <person name="Rohde M."/>
            <person name="Goker M."/>
            <person name="Bristow J."/>
            <person name="Eisen J.A."/>
            <person name="Markowitz V."/>
            <person name="Hugenholtz P."/>
            <person name="Kyrpides N.C."/>
            <person name="Klenk H.P."/>
            <person name="Lapidus A."/>
        </authorList>
    </citation>
    <scope>NUCLEOTIDE SEQUENCE [LARGE SCALE GENOMIC DNA]</scope>
    <source>
        <strain evidence="3">ATCC 27377 / DSM 6068 / ICPB 4128</strain>
    </source>
</reference>
<keyword evidence="1" id="KW-1133">Transmembrane helix</keyword>
<dbReference type="Proteomes" id="UP000001887">
    <property type="component" value="Chromosome"/>
</dbReference>
<keyword evidence="1" id="KW-0812">Transmembrane</keyword>
<evidence type="ECO:0000256" key="1">
    <source>
        <dbReference type="SAM" id="Phobius"/>
    </source>
</evidence>
<gene>
    <name evidence="2" type="ordered locus">Psta_0871</name>
</gene>
<sequence length="96" mass="11141">MILLSCMVAIGAVLFYVMLHWATWQERLEQRAEQDCPRSQTLLGRYRAVIWGVGMVATLIAILALAAMAPERRRGSRRFRPTLLEELLRDGIRDWR</sequence>
<proteinExistence type="predicted"/>
<dbReference type="KEGG" id="psl:Psta_0871"/>
<dbReference type="AlphaFoldDB" id="D2R6H8"/>
<dbReference type="EMBL" id="CP001848">
    <property type="protein sequence ID" value="ADB15556.1"/>
    <property type="molecule type" value="Genomic_DNA"/>
</dbReference>
<dbReference type="HOGENOM" id="CLU_2357290_0_0_0"/>
<name>D2R6H8_PIRSD</name>
<keyword evidence="3" id="KW-1185">Reference proteome</keyword>